<keyword evidence="1" id="KW-0175">Coiled coil</keyword>
<evidence type="ECO:0000313" key="2">
    <source>
        <dbReference type="EMBL" id="GFA90254.1"/>
    </source>
</evidence>
<organism evidence="2">
    <name type="scientific">Tanacetum cinerariifolium</name>
    <name type="common">Dalmatian daisy</name>
    <name type="synonym">Chrysanthemum cinerariifolium</name>
    <dbReference type="NCBI Taxonomy" id="118510"/>
    <lineage>
        <taxon>Eukaryota</taxon>
        <taxon>Viridiplantae</taxon>
        <taxon>Streptophyta</taxon>
        <taxon>Embryophyta</taxon>
        <taxon>Tracheophyta</taxon>
        <taxon>Spermatophyta</taxon>
        <taxon>Magnoliopsida</taxon>
        <taxon>eudicotyledons</taxon>
        <taxon>Gunneridae</taxon>
        <taxon>Pentapetalae</taxon>
        <taxon>asterids</taxon>
        <taxon>campanulids</taxon>
        <taxon>Asterales</taxon>
        <taxon>Asteraceae</taxon>
        <taxon>Asteroideae</taxon>
        <taxon>Anthemideae</taxon>
        <taxon>Anthemidinae</taxon>
        <taxon>Tanacetum</taxon>
    </lineage>
</organism>
<proteinExistence type="predicted"/>
<accession>A0A699KE82</accession>
<sequence>MSMKNQSSIKAKILKAQSEASKDVNTPAEMLRGLDKQFKRKEDGGLYLVERICMPAYGNLRTLIMNKSDTTKYFIDPKADKMYYDETYIDDQKPSGLLQQPEIPEWKMGEYHNDTHIPLVESSYNNSYHSSMKCAPFEALYGTRCRTPIAWAEVGECKLIGSKIIQETSNKIAQIKERFKAARDRQKRYADNRRNPLEFSTGDKVLLKVSPWKGVVHFGKIRKTVRDCRASWSCSLSIALTTRSCRNS</sequence>
<keyword evidence="2" id="KW-0695">RNA-directed DNA polymerase</keyword>
<dbReference type="AlphaFoldDB" id="A0A699KE82"/>
<gene>
    <name evidence="2" type="ORF">Tci_662226</name>
</gene>
<feature type="coiled-coil region" evidence="1">
    <location>
        <begin position="165"/>
        <end position="192"/>
    </location>
</feature>
<protein>
    <submittedName>
        <fullName evidence="2">Putative reverse transcriptase domain, ribonuclease H-like domain, aspartic peptidase domain protein</fullName>
    </submittedName>
</protein>
<dbReference type="PANTHER" id="PTHR45835">
    <property type="entry name" value="YALI0A06105P"/>
    <property type="match status" value="1"/>
</dbReference>
<evidence type="ECO:0000256" key="1">
    <source>
        <dbReference type="SAM" id="Coils"/>
    </source>
</evidence>
<keyword evidence="2" id="KW-0548">Nucleotidyltransferase</keyword>
<dbReference type="GO" id="GO:0003676">
    <property type="term" value="F:nucleic acid binding"/>
    <property type="evidence" value="ECO:0007669"/>
    <property type="project" value="InterPro"/>
</dbReference>
<dbReference type="InterPro" id="IPR036397">
    <property type="entry name" value="RNaseH_sf"/>
</dbReference>
<keyword evidence="2" id="KW-0808">Transferase</keyword>
<dbReference type="EMBL" id="BKCJ010510802">
    <property type="protein sequence ID" value="GFA90254.1"/>
    <property type="molecule type" value="Genomic_DNA"/>
</dbReference>
<dbReference type="PANTHER" id="PTHR45835:SF99">
    <property type="entry name" value="CHROMO DOMAIN-CONTAINING PROTEIN-RELATED"/>
    <property type="match status" value="1"/>
</dbReference>
<dbReference type="Gene3D" id="3.30.420.10">
    <property type="entry name" value="Ribonuclease H-like superfamily/Ribonuclease H"/>
    <property type="match status" value="1"/>
</dbReference>
<dbReference type="GO" id="GO:0003964">
    <property type="term" value="F:RNA-directed DNA polymerase activity"/>
    <property type="evidence" value="ECO:0007669"/>
    <property type="project" value="UniProtKB-KW"/>
</dbReference>
<name>A0A699KE82_TANCI</name>
<comment type="caution">
    <text evidence="2">The sequence shown here is derived from an EMBL/GenBank/DDBJ whole genome shotgun (WGS) entry which is preliminary data.</text>
</comment>
<reference evidence="2" key="1">
    <citation type="journal article" date="2019" name="Sci. Rep.">
        <title>Draft genome of Tanacetum cinerariifolium, the natural source of mosquito coil.</title>
        <authorList>
            <person name="Yamashiro T."/>
            <person name="Shiraishi A."/>
            <person name="Satake H."/>
            <person name="Nakayama K."/>
        </authorList>
    </citation>
    <scope>NUCLEOTIDE SEQUENCE</scope>
</reference>